<protein>
    <recommendedName>
        <fullName evidence="12">Glycerol-3-phosphate dehydrogenase [NAD(+)]</fullName>
        <ecNumber evidence="12">1.1.1.8</ecNumber>
    </recommendedName>
</protein>
<evidence type="ECO:0000313" key="17">
    <source>
        <dbReference type="Proteomes" id="UP000014760"/>
    </source>
</evidence>
<reference evidence="17" key="1">
    <citation type="submission" date="2012-12" db="EMBL/GenBank/DDBJ databases">
        <authorList>
            <person name="Hellsten U."/>
            <person name="Grimwood J."/>
            <person name="Chapman J.A."/>
            <person name="Shapiro H."/>
            <person name="Aerts A."/>
            <person name="Otillar R.P."/>
            <person name="Terry A.Y."/>
            <person name="Boore J.L."/>
            <person name="Simakov O."/>
            <person name="Marletaz F."/>
            <person name="Cho S.-J."/>
            <person name="Edsinger-Gonzales E."/>
            <person name="Havlak P."/>
            <person name="Kuo D.-H."/>
            <person name="Larsson T."/>
            <person name="Lv J."/>
            <person name="Arendt D."/>
            <person name="Savage R."/>
            <person name="Osoegawa K."/>
            <person name="de Jong P."/>
            <person name="Lindberg D.R."/>
            <person name="Seaver E.C."/>
            <person name="Weisblat D.A."/>
            <person name="Putnam N.H."/>
            <person name="Grigoriev I.V."/>
            <person name="Rokhsar D.S."/>
        </authorList>
    </citation>
    <scope>NUCLEOTIDE SEQUENCE</scope>
    <source>
        <strain evidence="17">I ESC-2004</strain>
    </source>
</reference>
<feature type="binding site" evidence="9">
    <location>
        <position position="121"/>
    </location>
    <ligand>
        <name>substrate</name>
    </ligand>
</feature>
<dbReference type="GO" id="GO:0042803">
    <property type="term" value="F:protein homodimerization activity"/>
    <property type="evidence" value="ECO:0007669"/>
    <property type="project" value="InterPro"/>
</dbReference>
<dbReference type="PANTHER" id="PTHR11728:SF8">
    <property type="entry name" value="GLYCEROL-3-PHOSPHATE DEHYDROGENASE [NAD(+)]-RELATED"/>
    <property type="match status" value="1"/>
</dbReference>
<keyword evidence="6 10" id="KW-0520">NAD</keyword>
<organism evidence="15">
    <name type="scientific">Capitella teleta</name>
    <name type="common">Polychaete worm</name>
    <dbReference type="NCBI Taxonomy" id="283909"/>
    <lineage>
        <taxon>Eukaryota</taxon>
        <taxon>Metazoa</taxon>
        <taxon>Spiralia</taxon>
        <taxon>Lophotrochozoa</taxon>
        <taxon>Annelida</taxon>
        <taxon>Polychaeta</taxon>
        <taxon>Sedentaria</taxon>
        <taxon>Scolecida</taxon>
        <taxon>Capitellidae</taxon>
        <taxon>Capitella</taxon>
    </lineage>
</organism>
<feature type="binding site" evidence="10">
    <location>
        <begin position="11"/>
        <end position="16"/>
    </location>
    <ligand>
        <name>NAD(+)</name>
        <dbReference type="ChEBI" id="CHEBI:57540"/>
    </ligand>
</feature>
<name>R7U6V5_CAPTE</name>
<sequence>MSEEKKVCIVGSGNWGSVIAKIVGNNVTASANFHNRVPMYVYEEMINGEKLTEIINTKHENVKYLPGFKLPENVVAVPDIVEAAKDADILVFVVPHQFVGGLCKQLNGKLKPGALAVSLIKGLDISDKGLDLISNVIRKALGIECAVLMGANIAPEVARENYCEATIGCRDREMGRLLKEVFEAPYFRIVVVNDEQTVELCGALKNIVAVGAGFVDGLKYGDNTKAAVIRLGLMEMVKFCEEFFQSNVSGYRADEFMRICGMGDVVVTCYRGRNRLLAEAFVESGKTIEELEAEMLNGQKLQGPPTAAEVYTMLEQKGLTEKFPMFTAVHKICTGEKTPQAFIDCLKNHPEHMMS</sequence>
<feature type="binding site" evidence="10">
    <location>
        <position position="300"/>
    </location>
    <ligand>
        <name>NAD(+)</name>
        <dbReference type="ChEBI" id="CHEBI:57540"/>
    </ligand>
</feature>
<evidence type="ECO:0000259" key="13">
    <source>
        <dbReference type="Pfam" id="PF01210"/>
    </source>
</evidence>
<dbReference type="PIRSF" id="PIRSF000114">
    <property type="entry name" value="Glycerol-3-P_dh"/>
    <property type="match status" value="1"/>
</dbReference>
<dbReference type="InterPro" id="IPR013328">
    <property type="entry name" value="6PGD_dom2"/>
</dbReference>
<keyword evidence="17" id="KW-1185">Reference proteome</keyword>
<evidence type="ECO:0000313" key="16">
    <source>
        <dbReference type="EnsemblMetazoa" id="CapteP220756"/>
    </source>
</evidence>
<dbReference type="NCBIfam" id="TIGR03376">
    <property type="entry name" value="glycerol3P_DH"/>
    <property type="match status" value="1"/>
</dbReference>
<dbReference type="Pfam" id="PF07479">
    <property type="entry name" value="NAD_Gly3P_dh_C"/>
    <property type="match status" value="1"/>
</dbReference>
<dbReference type="SUPFAM" id="SSF48179">
    <property type="entry name" value="6-phosphogluconate dehydrogenase C-terminal domain-like"/>
    <property type="match status" value="1"/>
</dbReference>
<proteinExistence type="inferred from homology"/>
<dbReference type="SUPFAM" id="SSF51735">
    <property type="entry name" value="NAD(P)-binding Rossmann-fold domains"/>
    <property type="match status" value="1"/>
</dbReference>
<dbReference type="Gene3D" id="1.10.1040.10">
    <property type="entry name" value="N-(1-d-carboxylethyl)-l-norvaline Dehydrogenase, domain 2"/>
    <property type="match status" value="1"/>
</dbReference>
<evidence type="ECO:0000256" key="2">
    <source>
        <dbReference type="ARBA" id="ARBA00005192"/>
    </source>
</evidence>
<evidence type="ECO:0000256" key="9">
    <source>
        <dbReference type="PIRSR" id="PIRSR000114-2"/>
    </source>
</evidence>
<dbReference type="HOGENOM" id="CLU_033449_2_2_1"/>
<dbReference type="Gene3D" id="3.40.50.720">
    <property type="entry name" value="NAD(P)-binding Rossmann-like Domain"/>
    <property type="match status" value="1"/>
</dbReference>
<dbReference type="OMA" id="ICYEGRS"/>
<dbReference type="Proteomes" id="UP000014760">
    <property type="component" value="Unassembled WGS sequence"/>
</dbReference>
<dbReference type="EnsemblMetazoa" id="CapteT220756">
    <property type="protein sequence ID" value="CapteP220756"/>
    <property type="gene ID" value="CapteG220756"/>
</dbReference>
<feature type="domain" description="Glycerol-3-phosphate dehydrogenase NAD-dependent C-terminal" evidence="14">
    <location>
        <begin position="194"/>
        <end position="343"/>
    </location>
</feature>
<keyword evidence="4" id="KW-0963">Cytoplasm</keyword>
<dbReference type="Pfam" id="PF01210">
    <property type="entry name" value="NAD_Gly3P_dh_N"/>
    <property type="match status" value="1"/>
</dbReference>
<evidence type="ECO:0000256" key="10">
    <source>
        <dbReference type="PIRSR" id="PIRSR000114-3"/>
    </source>
</evidence>
<dbReference type="GO" id="GO:0046168">
    <property type="term" value="P:glycerol-3-phosphate catabolic process"/>
    <property type="evidence" value="ECO:0007669"/>
    <property type="project" value="UniProtKB-UniRule"/>
</dbReference>
<gene>
    <name evidence="15" type="ORF">CAPTEDRAFT_220756</name>
</gene>
<dbReference type="FunFam" id="3.40.50.720:FF:000088">
    <property type="entry name" value="Glycerol-3-phosphate dehydrogenase [NAD(+)]"/>
    <property type="match status" value="1"/>
</dbReference>
<dbReference type="GO" id="GO:0051287">
    <property type="term" value="F:NAD binding"/>
    <property type="evidence" value="ECO:0007669"/>
    <property type="project" value="UniProtKB-UniRule"/>
</dbReference>
<dbReference type="AlphaFoldDB" id="R7U6V5"/>
<dbReference type="EMBL" id="KB304598">
    <property type="protein sequence ID" value="ELU01876.1"/>
    <property type="molecule type" value="Genomic_DNA"/>
</dbReference>
<accession>R7U6V5</accession>
<dbReference type="FunFam" id="1.10.1040.10:FF:000004">
    <property type="entry name" value="Glycerol-3-phosphate dehydrogenase [NAD(+)]"/>
    <property type="match status" value="1"/>
</dbReference>
<dbReference type="GO" id="GO:0005975">
    <property type="term" value="P:carbohydrate metabolic process"/>
    <property type="evidence" value="ECO:0007669"/>
    <property type="project" value="InterPro"/>
</dbReference>
<feature type="active site" description="Proton acceptor" evidence="8">
    <location>
        <position position="205"/>
    </location>
</feature>
<dbReference type="InterPro" id="IPR011128">
    <property type="entry name" value="G3P_DH_NAD-dep_N"/>
</dbReference>
<feature type="binding site" evidence="9">
    <location>
        <begin position="273"/>
        <end position="274"/>
    </location>
    <ligand>
        <name>substrate</name>
    </ligand>
</feature>
<dbReference type="InterPro" id="IPR036291">
    <property type="entry name" value="NAD(P)-bd_dom_sf"/>
</dbReference>
<dbReference type="GO" id="GO:0141152">
    <property type="term" value="F:glycerol-3-phosphate dehydrogenase (NAD+) activity"/>
    <property type="evidence" value="ECO:0007669"/>
    <property type="project" value="UniProtKB-UniRule"/>
</dbReference>
<dbReference type="OrthoDB" id="10263760at2759"/>
<comment type="catalytic activity">
    <reaction evidence="7 12">
        <text>sn-glycerol 3-phosphate + NAD(+) = dihydroxyacetone phosphate + NADH + H(+)</text>
        <dbReference type="Rhea" id="RHEA:11092"/>
        <dbReference type="ChEBI" id="CHEBI:15378"/>
        <dbReference type="ChEBI" id="CHEBI:57540"/>
        <dbReference type="ChEBI" id="CHEBI:57597"/>
        <dbReference type="ChEBI" id="CHEBI:57642"/>
        <dbReference type="ChEBI" id="CHEBI:57945"/>
        <dbReference type="EC" id="1.1.1.8"/>
    </reaction>
</comment>
<feature type="binding site" evidence="10">
    <location>
        <position position="302"/>
    </location>
    <ligand>
        <name>NAD(+)</name>
        <dbReference type="ChEBI" id="CHEBI:57540"/>
    </ligand>
</feature>
<evidence type="ECO:0000256" key="1">
    <source>
        <dbReference type="ARBA" id="ARBA00004496"/>
    </source>
</evidence>
<keyword evidence="5 11" id="KW-0560">Oxidoreductase</keyword>
<comment type="pathway">
    <text evidence="2">Phospholipid metabolism; alpha-glycerophosphate cycle.</text>
</comment>
<dbReference type="PRINTS" id="PR00077">
    <property type="entry name" value="GPDHDRGNASE"/>
</dbReference>
<feature type="binding site" evidence="10">
    <location>
        <position position="154"/>
    </location>
    <ligand>
        <name>NAD(+)</name>
        <dbReference type="ChEBI" id="CHEBI:57540"/>
    </ligand>
</feature>
<evidence type="ECO:0000256" key="8">
    <source>
        <dbReference type="PIRSR" id="PIRSR000114-1"/>
    </source>
</evidence>
<evidence type="ECO:0000256" key="6">
    <source>
        <dbReference type="ARBA" id="ARBA00023027"/>
    </source>
</evidence>
<dbReference type="FunCoup" id="R7U6V5">
    <property type="interactions" value="798"/>
</dbReference>
<evidence type="ECO:0000256" key="4">
    <source>
        <dbReference type="ARBA" id="ARBA00022490"/>
    </source>
</evidence>
<comment type="similarity">
    <text evidence="3 11">Belongs to the NAD-dependent glycerol-3-phosphate dehydrogenase family.</text>
</comment>
<dbReference type="PROSITE" id="PS00957">
    <property type="entry name" value="NAD_G3PDH"/>
    <property type="match status" value="1"/>
</dbReference>
<evidence type="ECO:0000259" key="14">
    <source>
        <dbReference type="Pfam" id="PF07479"/>
    </source>
</evidence>
<dbReference type="EMBL" id="AMQN01001689">
    <property type="status" value="NOT_ANNOTATED_CDS"/>
    <property type="molecule type" value="Genomic_DNA"/>
</dbReference>
<evidence type="ECO:0000313" key="15">
    <source>
        <dbReference type="EMBL" id="ELU01876.1"/>
    </source>
</evidence>
<comment type="subcellular location">
    <subcellularLocation>
        <location evidence="1">Cytoplasm</location>
    </subcellularLocation>
</comment>
<feature type="binding site" evidence="10">
    <location>
        <position position="273"/>
    </location>
    <ligand>
        <name>NAD(+)</name>
        <dbReference type="ChEBI" id="CHEBI:57540"/>
    </ligand>
</feature>
<evidence type="ECO:0000256" key="3">
    <source>
        <dbReference type="ARBA" id="ARBA00011009"/>
    </source>
</evidence>
<reference evidence="16" key="3">
    <citation type="submission" date="2015-06" db="UniProtKB">
        <authorList>
            <consortium name="EnsemblMetazoa"/>
        </authorList>
    </citation>
    <scope>IDENTIFICATION</scope>
</reference>
<dbReference type="EC" id="1.1.1.8" evidence="12"/>
<evidence type="ECO:0000256" key="12">
    <source>
        <dbReference type="RuleBase" id="RU361243"/>
    </source>
</evidence>
<dbReference type="PANTHER" id="PTHR11728">
    <property type="entry name" value="GLYCEROL-3-PHOSPHATE DEHYDROGENASE"/>
    <property type="match status" value="1"/>
</dbReference>
<evidence type="ECO:0000256" key="5">
    <source>
        <dbReference type="ARBA" id="ARBA00023002"/>
    </source>
</evidence>
<feature type="domain" description="Glycerol-3-phosphate dehydrogenase NAD-dependent N-terminal" evidence="13">
    <location>
        <begin position="6"/>
        <end position="174"/>
    </location>
</feature>
<evidence type="ECO:0000256" key="11">
    <source>
        <dbReference type="RuleBase" id="RU000437"/>
    </source>
</evidence>
<dbReference type="InterPro" id="IPR008927">
    <property type="entry name" value="6-PGluconate_DH-like_C_sf"/>
</dbReference>
<reference evidence="15 17" key="2">
    <citation type="journal article" date="2013" name="Nature">
        <title>Insights into bilaterian evolution from three spiralian genomes.</title>
        <authorList>
            <person name="Simakov O."/>
            <person name="Marletaz F."/>
            <person name="Cho S.J."/>
            <person name="Edsinger-Gonzales E."/>
            <person name="Havlak P."/>
            <person name="Hellsten U."/>
            <person name="Kuo D.H."/>
            <person name="Larsson T."/>
            <person name="Lv J."/>
            <person name="Arendt D."/>
            <person name="Savage R."/>
            <person name="Osoegawa K."/>
            <person name="de Jong P."/>
            <person name="Grimwood J."/>
            <person name="Chapman J.A."/>
            <person name="Shapiro H."/>
            <person name="Aerts A."/>
            <person name="Otillar R.P."/>
            <person name="Terry A.Y."/>
            <person name="Boore J.L."/>
            <person name="Grigoriev I.V."/>
            <person name="Lindberg D.R."/>
            <person name="Seaver E.C."/>
            <person name="Weisblat D.A."/>
            <person name="Putnam N.H."/>
            <person name="Rokhsar D.S."/>
        </authorList>
    </citation>
    <scope>NUCLEOTIDE SEQUENCE</scope>
    <source>
        <strain evidence="15 17">I ESC-2004</strain>
    </source>
</reference>
<dbReference type="EMBL" id="AMQN01001690">
    <property type="status" value="NOT_ANNOTATED_CDS"/>
    <property type="molecule type" value="Genomic_DNA"/>
</dbReference>
<dbReference type="InterPro" id="IPR006168">
    <property type="entry name" value="G3P_DH_NAD-dep"/>
</dbReference>
<dbReference type="InterPro" id="IPR017751">
    <property type="entry name" value="G3P_DH_NAD-dep_euk"/>
</dbReference>
<dbReference type="GO" id="GO:0005829">
    <property type="term" value="C:cytosol"/>
    <property type="evidence" value="ECO:0007669"/>
    <property type="project" value="TreeGrafter"/>
</dbReference>
<evidence type="ECO:0000256" key="7">
    <source>
        <dbReference type="ARBA" id="ARBA00048683"/>
    </source>
</evidence>
<dbReference type="STRING" id="283909.R7U6V5"/>
<dbReference type="InterPro" id="IPR006109">
    <property type="entry name" value="G3P_DH_NAD-dep_C"/>
</dbReference>
<feature type="binding site" evidence="10">
    <location>
        <position position="98"/>
    </location>
    <ligand>
        <name>NAD(+)</name>
        <dbReference type="ChEBI" id="CHEBI:57540"/>
    </ligand>
</feature>